<gene>
    <name evidence="2" type="ORF">CLW00_110153</name>
</gene>
<accession>A0A2T0WH37</accession>
<keyword evidence="1" id="KW-1133">Transmembrane helix</keyword>
<keyword evidence="1" id="KW-0472">Membrane</keyword>
<proteinExistence type="predicted"/>
<dbReference type="RefSeq" id="WP_106134825.1">
    <property type="nucleotide sequence ID" value="NZ_PVTR01000010.1"/>
</dbReference>
<reference evidence="2 3" key="1">
    <citation type="submission" date="2018-03" db="EMBL/GenBank/DDBJ databases">
        <title>Genomic Encyclopedia of Archaeal and Bacterial Type Strains, Phase II (KMG-II): from individual species to whole genera.</title>
        <authorList>
            <person name="Goeker M."/>
        </authorList>
    </citation>
    <scope>NUCLEOTIDE SEQUENCE [LARGE SCALE GENOMIC DNA]</scope>
    <source>
        <strain evidence="2 3">DSM 27929</strain>
    </source>
</reference>
<comment type="caution">
    <text evidence="2">The sequence shown here is derived from an EMBL/GenBank/DDBJ whole genome shotgun (WGS) entry which is preliminary data.</text>
</comment>
<dbReference type="EMBL" id="PVTR01000010">
    <property type="protein sequence ID" value="PRY86021.1"/>
    <property type="molecule type" value="Genomic_DNA"/>
</dbReference>
<keyword evidence="1" id="KW-0812">Transmembrane</keyword>
<dbReference type="AlphaFoldDB" id="A0A2T0WH37"/>
<dbReference type="Proteomes" id="UP000238157">
    <property type="component" value="Unassembled WGS sequence"/>
</dbReference>
<evidence type="ECO:0000313" key="2">
    <source>
        <dbReference type="EMBL" id="PRY86021.1"/>
    </source>
</evidence>
<feature type="transmembrane region" description="Helical" evidence="1">
    <location>
        <begin position="104"/>
        <end position="125"/>
    </location>
</feature>
<protein>
    <submittedName>
        <fullName evidence="2">Uncharacterized protein</fullName>
    </submittedName>
</protein>
<keyword evidence="3" id="KW-1185">Reference proteome</keyword>
<sequence>MTTLEKVKSLDDFKALRLFRHIEMEMVQKVHEDLGKIVQNLPEEVRRMPEIQHLNEVDDNKFTESLESETAVEVARQSLEYMALNPDTEAYIKDKLENWQDNEMVAGTILAVGGALSAVMIMSTFRISYNNSDGWQFSLGTPQDQQPEMIKNIFGTLLKLLKPV</sequence>
<evidence type="ECO:0000313" key="3">
    <source>
        <dbReference type="Proteomes" id="UP000238157"/>
    </source>
</evidence>
<organism evidence="2 3">
    <name type="scientific">Mongoliibacter ruber</name>
    <dbReference type="NCBI Taxonomy" id="1750599"/>
    <lineage>
        <taxon>Bacteria</taxon>
        <taxon>Pseudomonadati</taxon>
        <taxon>Bacteroidota</taxon>
        <taxon>Cytophagia</taxon>
        <taxon>Cytophagales</taxon>
        <taxon>Cyclobacteriaceae</taxon>
        <taxon>Mongoliibacter</taxon>
    </lineage>
</organism>
<evidence type="ECO:0000256" key="1">
    <source>
        <dbReference type="SAM" id="Phobius"/>
    </source>
</evidence>
<dbReference type="OrthoDB" id="9830297at2"/>
<name>A0A2T0WH37_9BACT</name>